<comment type="similarity">
    <text evidence="2">Belongs to the methyl-accepting chemotaxis (MCP) protein family.</text>
</comment>
<name>A0ABY0K690_9HYPH</name>
<gene>
    <name evidence="6" type="ORF">GA0071312_0901</name>
</gene>
<accession>A0ABY0K690</accession>
<evidence type="ECO:0000313" key="6">
    <source>
        <dbReference type="EMBL" id="SCC79474.1"/>
    </source>
</evidence>
<proteinExistence type="inferred from homology"/>
<comment type="caution">
    <text evidence="6">The sequence shown here is derived from an EMBL/GenBank/DDBJ whole genome shotgun (WGS) entry which is preliminary data.</text>
</comment>
<evidence type="ECO:0000256" key="3">
    <source>
        <dbReference type="PROSITE-ProRule" id="PRU00284"/>
    </source>
</evidence>
<feature type="region of interest" description="Disordered" evidence="4">
    <location>
        <begin position="183"/>
        <end position="207"/>
    </location>
</feature>
<evidence type="ECO:0000313" key="7">
    <source>
        <dbReference type="Proteomes" id="UP000182800"/>
    </source>
</evidence>
<protein>
    <submittedName>
        <fullName evidence="6">Methyl-accepting chemotaxis protein</fullName>
    </submittedName>
</protein>
<evidence type="ECO:0000259" key="5">
    <source>
        <dbReference type="PROSITE" id="PS50111"/>
    </source>
</evidence>
<dbReference type="Gene3D" id="3.30.450.20">
    <property type="entry name" value="PAS domain"/>
    <property type="match status" value="1"/>
</dbReference>
<reference evidence="6 7" key="1">
    <citation type="submission" date="2016-08" db="EMBL/GenBank/DDBJ databases">
        <authorList>
            <person name="Varghese N."/>
            <person name="Submissions Spin"/>
        </authorList>
    </citation>
    <scope>NUCLEOTIDE SEQUENCE [LARGE SCALE GENOMIC DNA]</scope>
    <source>
        <strain evidence="6 7">HL-109</strain>
    </source>
</reference>
<dbReference type="PRINTS" id="PR00260">
    <property type="entry name" value="CHEMTRNSDUCR"/>
</dbReference>
<dbReference type="PANTHER" id="PTHR32089:SF112">
    <property type="entry name" value="LYSOZYME-LIKE PROTEIN-RELATED"/>
    <property type="match status" value="1"/>
</dbReference>
<dbReference type="InterPro" id="IPR004090">
    <property type="entry name" value="Chemotax_Me-accpt_rcpt"/>
</dbReference>
<keyword evidence="1 3" id="KW-0807">Transducer</keyword>
<evidence type="ECO:0000256" key="2">
    <source>
        <dbReference type="ARBA" id="ARBA00029447"/>
    </source>
</evidence>
<keyword evidence="7" id="KW-1185">Reference proteome</keyword>
<dbReference type="Gene3D" id="1.10.287.950">
    <property type="entry name" value="Methyl-accepting chemotaxis protein"/>
    <property type="match status" value="1"/>
</dbReference>
<dbReference type="EMBL" id="FMBM01000001">
    <property type="protein sequence ID" value="SCC79474.1"/>
    <property type="molecule type" value="Genomic_DNA"/>
</dbReference>
<dbReference type="PROSITE" id="PS50111">
    <property type="entry name" value="CHEMOTAXIS_TRANSDUC_2"/>
    <property type="match status" value="1"/>
</dbReference>
<dbReference type="InterPro" id="IPR004089">
    <property type="entry name" value="MCPsignal_dom"/>
</dbReference>
<feature type="domain" description="Methyl-accepting transducer" evidence="5">
    <location>
        <begin position="167"/>
        <end position="410"/>
    </location>
</feature>
<evidence type="ECO:0000256" key="1">
    <source>
        <dbReference type="ARBA" id="ARBA00023224"/>
    </source>
</evidence>
<organism evidence="6 7">
    <name type="scientific">Saliniramus fredricksonii</name>
    <dbReference type="NCBI Taxonomy" id="1653334"/>
    <lineage>
        <taxon>Bacteria</taxon>
        <taxon>Pseudomonadati</taxon>
        <taxon>Pseudomonadota</taxon>
        <taxon>Alphaproteobacteria</taxon>
        <taxon>Hyphomicrobiales</taxon>
        <taxon>Salinarimonadaceae</taxon>
        <taxon>Saliniramus</taxon>
    </lineage>
</organism>
<dbReference type="Proteomes" id="UP000182800">
    <property type="component" value="Unassembled WGS sequence"/>
</dbReference>
<dbReference type="SMART" id="SM00283">
    <property type="entry name" value="MA"/>
    <property type="match status" value="1"/>
</dbReference>
<evidence type="ECO:0000256" key="4">
    <source>
        <dbReference type="SAM" id="MobiDB-lite"/>
    </source>
</evidence>
<dbReference type="SUPFAM" id="SSF58104">
    <property type="entry name" value="Methyl-accepting chemotaxis protein (MCP) signaling domain"/>
    <property type="match status" value="1"/>
</dbReference>
<dbReference type="PANTHER" id="PTHR32089">
    <property type="entry name" value="METHYL-ACCEPTING CHEMOTAXIS PROTEIN MCPB"/>
    <property type="match status" value="1"/>
</dbReference>
<dbReference type="Pfam" id="PF00015">
    <property type="entry name" value="MCPsignal"/>
    <property type="match status" value="1"/>
</dbReference>
<feature type="region of interest" description="Disordered" evidence="4">
    <location>
        <begin position="14"/>
        <end position="36"/>
    </location>
</feature>
<feature type="compositionally biased region" description="Low complexity" evidence="4">
    <location>
        <begin position="188"/>
        <end position="207"/>
    </location>
</feature>
<sequence length="430" mass="45161">MGILFKRGTAAQPADGSLAASGQLARGHTASQPGVIRPPLETVAENLPVNILTLDPQSGIITYANRTSIVTLKRIREHLPQGLDPEKIVGTSFDIFHKRPEHQRAIVADPKNLPWRAKIKLGPERMDLNITPVFDVQGRYVAAALTWSVITELSNSIDAFDAIMEEAMQGVRRANGSMRDAADSVIGSTREATETATSASSGAEQTSANVQAVAAAAEELDSSISEISRQVDQSRGITKNAVQEARETSQSVQALADASQKIGQIVSLIQNIAGQTNLLALNATIEAARAGEAGKGFAVVAQEVKNLASQTAKATEEISEQIAAIQESTQSTVAAIGRISTTIDTIDETSVAISAAVEEQAATTSEISRSVTEAATGSASVSQAMGDVAQAARRSAESGKSMTTSASTVDAECERVARAVADFIEQVRKI</sequence>